<keyword evidence="3" id="KW-0210">Decarboxylase</keyword>
<dbReference type="EMBL" id="KZ772727">
    <property type="protein sequence ID" value="PTQ37812.1"/>
    <property type="molecule type" value="Genomic_DNA"/>
</dbReference>
<dbReference type="SUPFAM" id="SSF55904">
    <property type="entry name" value="Ornithine decarboxylase C-terminal domain"/>
    <property type="match status" value="1"/>
</dbReference>
<feature type="domain" description="Orn/Lys/Arg decarboxylases family 1 pyridoxal-P attachment site" evidence="6">
    <location>
        <begin position="326"/>
        <end position="340"/>
    </location>
</feature>
<evidence type="ECO:0000256" key="4">
    <source>
        <dbReference type="ARBA" id="ARBA00022898"/>
    </source>
</evidence>
<organism evidence="7 8">
    <name type="scientific">Marchantia polymorpha</name>
    <name type="common">Common liverwort</name>
    <name type="synonym">Marchantia aquatica</name>
    <dbReference type="NCBI Taxonomy" id="3197"/>
    <lineage>
        <taxon>Eukaryota</taxon>
        <taxon>Viridiplantae</taxon>
        <taxon>Streptophyta</taxon>
        <taxon>Embryophyta</taxon>
        <taxon>Marchantiophyta</taxon>
        <taxon>Marchantiopsida</taxon>
        <taxon>Marchantiidae</taxon>
        <taxon>Marchantiales</taxon>
        <taxon>Marchantiaceae</taxon>
        <taxon>Marchantia</taxon>
    </lineage>
</organism>
<dbReference type="Gramene" id="Mp2g19760.1">
    <property type="protein sequence ID" value="Mp2g19760.1.cds1"/>
    <property type="gene ID" value="Mp2g19760"/>
</dbReference>
<reference evidence="8" key="1">
    <citation type="journal article" date="2017" name="Cell">
        <title>Insights into land plant evolution garnered from the Marchantia polymorpha genome.</title>
        <authorList>
            <person name="Bowman J.L."/>
            <person name="Kohchi T."/>
            <person name="Yamato K.T."/>
            <person name="Jenkins J."/>
            <person name="Shu S."/>
            <person name="Ishizaki K."/>
            <person name="Yamaoka S."/>
            <person name="Nishihama R."/>
            <person name="Nakamura Y."/>
            <person name="Berger F."/>
            <person name="Adam C."/>
            <person name="Aki S.S."/>
            <person name="Althoff F."/>
            <person name="Araki T."/>
            <person name="Arteaga-Vazquez M.A."/>
            <person name="Balasubrmanian S."/>
            <person name="Barry K."/>
            <person name="Bauer D."/>
            <person name="Boehm C.R."/>
            <person name="Briginshaw L."/>
            <person name="Caballero-Perez J."/>
            <person name="Catarino B."/>
            <person name="Chen F."/>
            <person name="Chiyoda S."/>
            <person name="Chovatia M."/>
            <person name="Davies K.M."/>
            <person name="Delmans M."/>
            <person name="Demura T."/>
            <person name="Dierschke T."/>
            <person name="Dolan L."/>
            <person name="Dorantes-Acosta A.E."/>
            <person name="Eklund D.M."/>
            <person name="Florent S.N."/>
            <person name="Flores-Sandoval E."/>
            <person name="Fujiyama A."/>
            <person name="Fukuzawa H."/>
            <person name="Galik B."/>
            <person name="Grimanelli D."/>
            <person name="Grimwood J."/>
            <person name="Grossniklaus U."/>
            <person name="Hamada T."/>
            <person name="Haseloff J."/>
            <person name="Hetherington A.J."/>
            <person name="Higo A."/>
            <person name="Hirakawa Y."/>
            <person name="Hundley H.N."/>
            <person name="Ikeda Y."/>
            <person name="Inoue K."/>
            <person name="Inoue S.I."/>
            <person name="Ishida S."/>
            <person name="Jia Q."/>
            <person name="Kakita M."/>
            <person name="Kanazawa T."/>
            <person name="Kawai Y."/>
            <person name="Kawashima T."/>
            <person name="Kennedy M."/>
            <person name="Kinose K."/>
            <person name="Kinoshita T."/>
            <person name="Kohara Y."/>
            <person name="Koide E."/>
            <person name="Komatsu K."/>
            <person name="Kopischke S."/>
            <person name="Kubo M."/>
            <person name="Kyozuka J."/>
            <person name="Lagercrantz U."/>
            <person name="Lin S.S."/>
            <person name="Lindquist E."/>
            <person name="Lipzen A.M."/>
            <person name="Lu C.W."/>
            <person name="De Luna E."/>
            <person name="Martienssen R.A."/>
            <person name="Minamino N."/>
            <person name="Mizutani M."/>
            <person name="Mizutani M."/>
            <person name="Mochizuki N."/>
            <person name="Monte I."/>
            <person name="Mosher R."/>
            <person name="Nagasaki H."/>
            <person name="Nakagami H."/>
            <person name="Naramoto S."/>
            <person name="Nishitani K."/>
            <person name="Ohtani M."/>
            <person name="Okamoto T."/>
            <person name="Okumura M."/>
            <person name="Phillips J."/>
            <person name="Pollak B."/>
            <person name="Reinders A."/>
            <person name="Rovekamp M."/>
            <person name="Sano R."/>
            <person name="Sawa S."/>
            <person name="Schmid M.W."/>
            <person name="Shirakawa M."/>
            <person name="Solano R."/>
            <person name="Spunde A."/>
            <person name="Suetsugu N."/>
            <person name="Sugano S."/>
            <person name="Sugiyama A."/>
            <person name="Sun R."/>
            <person name="Suzuki Y."/>
            <person name="Takenaka M."/>
            <person name="Takezawa D."/>
            <person name="Tomogane H."/>
            <person name="Tsuzuki M."/>
            <person name="Ueda T."/>
            <person name="Umeda M."/>
            <person name="Ward J.M."/>
            <person name="Watanabe Y."/>
            <person name="Yazaki K."/>
            <person name="Yokoyama R."/>
            <person name="Yoshitake Y."/>
            <person name="Yotsui I."/>
            <person name="Zachgo S."/>
            <person name="Schmutz J."/>
        </authorList>
    </citation>
    <scope>NUCLEOTIDE SEQUENCE [LARGE SCALE GENOMIC DNA]</scope>
    <source>
        <strain evidence="8">Tak-1</strain>
    </source>
</reference>
<dbReference type="PANTHER" id="PTHR43277:SF4">
    <property type="entry name" value="ARGININE DECARBOXYLASE"/>
    <property type="match status" value="1"/>
</dbReference>
<gene>
    <name evidence="7" type="ORF">MARPO_0055s0075</name>
</gene>
<comment type="similarity">
    <text evidence="2">Belongs to the Orn/Lys/Arg decarboxylase class-I family.</text>
</comment>
<dbReference type="InterPro" id="IPR015421">
    <property type="entry name" value="PyrdxlP-dep_Trfase_major"/>
</dbReference>
<dbReference type="Gene3D" id="3.90.105.10">
    <property type="entry name" value="Molybdopterin biosynthesis moea protein, domain 2"/>
    <property type="match status" value="1"/>
</dbReference>
<evidence type="ECO:0000313" key="8">
    <source>
        <dbReference type="Proteomes" id="UP000244005"/>
    </source>
</evidence>
<proteinExistence type="inferred from homology"/>
<dbReference type="PROSITE" id="PS00703">
    <property type="entry name" value="OKR_DC_1"/>
    <property type="match status" value="1"/>
</dbReference>
<evidence type="ECO:0000259" key="6">
    <source>
        <dbReference type="PROSITE" id="PS00703"/>
    </source>
</evidence>
<dbReference type="OrthoDB" id="5978656at2759"/>
<dbReference type="InterPro" id="IPR000310">
    <property type="entry name" value="Orn/Lys/Arg_deCO2ase_major_dom"/>
</dbReference>
<keyword evidence="5" id="KW-0456">Lyase</keyword>
<dbReference type="InterPro" id="IPR036633">
    <property type="entry name" value="Prn/Lys/Arg_de-COase_C_sf"/>
</dbReference>
<keyword evidence="8" id="KW-1185">Reference proteome</keyword>
<dbReference type="Proteomes" id="UP000244005">
    <property type="component" value="Unassembled WGS sequence"/>
</dbReference>
<keyword evidence="4" id="KW-0663">Pyridoxal phosphate</keyword>
<accession>A0A2R6WVE3</accession>
<protein>
    <recommendedName>
        <fullName evidence="6">Orn/Lys/Arg decarboxylases family 1 pyridoxal-P attachment site domain-containing protein</fullName>
    </recommendedName>
</protein>
<dbReference type="InterPro" id="IPR052357">
    <property type="entry name" value="Orn_Lys_Arg_decarboxylase-I"/>
</dbReference>
<dbReference type="PANTHER" id="PTHR43277">
    <property type="entry name" value="ARGININE DECARBOXYLASE"/>
    <property type="match status" value="1"/>
</dbReference>
<dbReference type="GO" id="GO:0016831">
    <property type="term" value="F:carboxy-lyase activity"/>
    <property type="evidence" value="ECO:0007669"/>
    <property type="project" value="UniProtKB-KW"/>
</dbReference>
<name>A0A2R6WVE3_MARPO</name>
<evidence type="ECO:0000256" key="1">
    <source>
        <dbReference type="ARBA" id="ARBA00001933"/>
    </source>
</evidence>
<dbReference type="Pfam" id="PF03711">
    <property type="entry name" value="OKR_DC_1_C"/>
    <property type="match status" value="1"/>
</dbReference>
<evidence type="ECO:0000256" key="5">
    <source>
        <dbReference type="ARBA" id="ARBA00023239"/>
    </source>
</evidence>
<evidence type="ECO:0000256" key="3">
    <source>
        <dbReference type="ARBA" id="ARBA00022793"/>
    </source>
</evidence>
<dbReference type="Gene3D" id="3.40.640.10">
    <property type="entry name" value="Type I PLP-dependent aspartate aminotransferase-like (Major domain)"/>
    <property type="match status" value="1"/>
</dbReference>
<sequence>MAGLSLLQQPLRCAPSGGRLLARDCEWRADTGTGNGTASGKVRIESRRARVCRREFSVARSCASIEVQERRNGAGDRELSSAGEENSGVADFYGSGGGRGVGADSDIPLLEALANCAAQDAASFHFPGHRRGRGAPSRMLETVGHGAFAHDLPELPELDNLFSPDGVIAEAQAKAAELFGADATFFLVNGSTCGIQASVMATCRPGDFLILPRNCHLSATSAMVLSGALPKYVVPLYDRRWGIAHGVSPLSIHTAITEVKAQGGRVGAVLVVSPTYFGVCSSIDAVAKVCHDNGVPLIVDEAHGAHFRFHEDLPESALEQGADIAVQSTHKVLGSLTQSSMLHVRGARVSQEVLGRCLQMVQSTSPSYLLLSSLDAARAQMSEGGQFGRTRGSDSRLDRALVYARNARERLKAIPSLSVMDEDTIDSSESLPGLDPLRITLDLRGLSIDGYEVDDILRLEFGVIAELPALQTITFAVSLGSCERDIDMLVDAFVALSSRYTSSGTDGATMPPQDQDQLFNSSILPLPSARGLSPRNAFFSKTVKVDVADSVGKICAELVCPYPPGIPVIRPGEVISEDAISYLRRIVKNGGSIAGLSDATFSTIQICQE</sequence>
<dbReference type="InterPro" id="IPR015424">
    <property type="entry name" value="PyrdxlP-dep_Trfase"/>
</dbReference>
<comment type="cofactor">
    <cofactor evidence="1">
        <name>pyridoxal 5'-phosphate</name>
        <dbReference type="ChEBI" id="CHEBI:597326"/>
    </cofactor>
</comment>
<dbReference type="InterPro" id="IPR008286">
    <property type="entry name" value="Prn/Lys/Arg_de-COase_C"/>
</dbReference>
<dbReference type="OMA" id="MMEAPGG"/>
<dbReference type="Pfam" id="PF01276">
    <property type="entry name" value="OKR_DC_1"/>
    <property type="match status" value="1"/>
</dbReference>
<evidence type="ECO:0000313" key="7">
    <source>
        <dbReference type="EMBL" id="PTQ37812.1"/>
    </source>
</evidence>
<dbReference type="SUPFAM" id="SSF53383">
    <property type="entry name" value="PLP-dependent transferases"/>
    <property type="match status" value="1"/>
</dbReference>
<dbReference type="AlphaFoldDB" id="A0A2R6WVE3"/>
<evidence type="ECO:0000256" key="2">
    <source>
        <dbReference type="ARBA" id="ARBA00010671"/>
    </source>
</evidence>